<dbReference type="Gene3D" id="3.40.50.2300">
    <property type="match status" value="1"/>
</dbReference>
<dbReference type="EMBL" id="ABIK02000004">
    <property type="protein sequence ID" value="EDS75901.1"/>
    <property type="molecule type" value="Genomic_DNA"/>
</dbReference>
<accession>B1BZQ4</accession>
<dbReference type="eggNOG" id="COG0394">
    <property type="taxonomic scope" value="Bacteria"/>
</dbReference>
<reference evidence="1" key="1">
    <citation type="submission" date="2008-02" db="EMBL/GenBank/DDBJ databases">
        <authorList>
            <person name="Fulton L."/>
            <person name="Clifton S."/>
            <person name="Fulton B."/>
            <person name="Xu J."/>
            <person name="Minx P."/>
            <person name="Pepin K.H."/>
            <person name="Johnson M."/>
            <person name="Thiruvilangam P."/>
            <person name="Bhonagiri V."/>
            <person name="Nash W.E."/>
            <person name="Mardis E.R."/>
            <person name="Wilson R.K."/>
        </authorList>
    </citation>
    <scope>NUCLEOTIDE SEQUENCE [LARGE SCALE GENOMIC DNA]</scope>
    <source>
        <strain evidence="1">DSM 1552</strain>
    </source>
</reference>
<proteinExistence type="predicted"/>
<dbReference type="STRING" id="428126.CLOSPI_00431"/>
<sequence>MSKKKVAFICIHNSYRSQISEVLGKHLGFDVFESYSIGTETKS</sequence>
<reference evidence="1" key="2">
    <citation type="submission" date="2014-06" db="EMBL/GenBank/DDBJ databases">
        <title>Draft genome sequence of Clostridium spiroforme (DSM 1552).</title>
        <authorList>
            <person name="Sudarsanam P."/>
            <person name="Ley R."/>
            <person name="Guruge J."/>
            <person name="Turnbaugh P.J."/>
            <person name="Mahowald M."/>
            <person name="Liep D."/>
            <person name="Gordon J."/>
        </authorList>
    </citation>
    <scope>NUCLEOTIDE SEQUENCE</scope>
    <source>
        <strain evidence="1">DSM 1552</strain>
    </source>
</reference>
<name>B1BZQ4_9FIRM</name>
<organism evidence="1 2">
    <name type="scientific">Thomasclavelia spiroformis DSM 1552</name>
    <dbReference type="NCBI Taxonomy" id="428126"/>
    <lineage>
        <taxon>Bacteria</taxon>
        <taxon>Bacillati</taxon>
        <taxon>Bacillota</taxon>
        <taxon>Erysipelotrichia</taxon>
        <taxon>Erysipelotrichales</taxon>
        <taxon>Coprobacillaceae</taxon>
        <taxon>Thomasclavelia</taxon>
    </lineage>
</organism>
<protein>
    <recommendedName>
        <fullName evidence="3">Phosphotyrosine protein phosphatase I domain-containing protein</fullName>
    </recommendedName>
</protein>
<evidence type="ECO:0000313" key="2">
    <source>
        <dbReference type="Proteomes" id="UP000004910"/>
    </source>
</evidence>
<evidence type="ECO:0008006" key="3">
    <source>
        <dbReference type="Google" id="ProtNLM"/>
    </source>
</evidence>
<dbReference type="HOGENOM" id="CLU_3231934_0_0_9"/>
<dbReference type="InterPro" id="IPR036196">
    <property type="entry name" value="Ptyr_pPase_sf"/>
</dbReference>
<dbReference type="Proteomes" id="UP000004910">
    <property type="component" value="Unassembled WGS sequence"/>
</dbReference>
<gene>
    <name evidence="1" type="ORF">CLOSPI_00431</name>
</gene>
<keyword evidence="2" id="KW-1185">Reference proteome</keyword>
<dbReference type="AlphaFoldDB" id="B1BZQ4"/>
<dbReference type="SUPFAM" id="SSF52788">
    <property type="entry name" value="Phosphotyrosine protein phosphatases I"/>
    <property type="match status" value="1"/>
</dbReference>
<evidence type="ECO:0000313" key="1">
    <source>
        <dbReference type="EMBL" id="EDS75901.1"/>
    </source>
</evidence>
<comment type="caution">
    <text evidence="1">The sequence shown here is derived from an EMBL/GenBank/DDBJ whole genome shotgun (WGS) entry which is preliminary data.</text>
</comment>